<dbReference type="RefSeq" id="WP_200238930.1">
    <property type="nucleotide sequence ID" value="NZ_NRRV01000035.1"/>
</dbReference>
<feature type="domain" description="ABC transporter" evidence="3">
    <location>
        <begin position="36"/>
        <end position="76"/>
    </location>
</feature>
<dbReference type="EMBL" id="NRRV01000035">
    <property type="protein sequence ID" value="MBK1631931.1"/>
    <property type="molecule type" value="Genomic_DNA"/>
</dbReference>
<protein>
    <recommendedName>
        <fullName evidence="3">ABC transporter domain-containing protein</fullName>
    </recommendedName>
</protein>
<dbReference type="SUPFAM" id="SSF52540">
    <property type="entry name" value="P-loop containing nucleoside triphosphate hydrolases"/>
    <property type="match status" value="1"/>
</dbReference>
<keyword evidence="1" id="KW-0547">Nucleotide-binding</keyword>
<keyword evidence="2" id="KW-0067">ATP-binding</keyword>
<dbReference type="PANTHER" id="PTHR43158">
    <property type="entry name" value="SKFA PEPTIDE EXPORT ATP-BINDING PROTEIN SKFE"/>
    <property type="match status" value="1"/>
</dbReference>
<dbReference type="InterPro" id="IPR027417">
    <property type="entry name" value="P-loop_NTPase"/>
</dbReference>
<dbReference type="Pfam" id="PF00005">
    <property type="entry name" value="ABC_tran"/>
    <property type="match status" value="1"/>
</dbReference>
<evidence type="ECO:0000259" key="3">
    <source>
        <dbReference type="Pfam" id="PF00005"/>
    </source>
</evidence>
<accession>A0ABS1CKS3</accession>
<sequence length="80" mass="8376">MREAAAAAAPNPERTPEPPALEVTEAFQHVAGHAVLNGVSLTVQQGEGVLLIGRNGASKSLLMRLVLGLDLPSAGHRRRC</sequence>
<evidence type="ECO:0000313" key="5">
    <source>
        <dbReference type="Proteomes" id="UP000748752"/>
    </source>
</evidence>
<comment type="caution">
    <text evidence="4">The sequence shown here is derived from an EMBL/GenBank/DDBJ whole genome shotgun (WGS) entry which is preliminary data.</text>
</comment>
<dbReference type="InterPro" id="IPR003439">
    <property type="entry name" value="ABC_transporter-like_ATP-bd"/>
</dbReference>
<evidence type="ECO:0000256" key="2">
    <source>
        <dbReference type="ARBA" id="ARBA00022840"/>
    </source>
</evidence>
<evidence type="ECO:0000256" key="1">
    <source>
        <dbReference type="ARBA" id="ARBA00022741"/>
    </source>
</evidence>
<dbReference type="Proteomes" id="UP000748752">
    <property type="component" value="Unassembled WGS sequence"/>
</dbReference>
<organism evidence="4 5">
    <name type="scientific">Thiohalocapsa halophila</name>
    <dbReference type="NCBI Taxonomy" id="69359"/>
    <lineage>
        <taxon>Bacteria</taxon>
        <taxon>Pseudomonadati</taxon>
        <taxon>Pseudomonadota</taxon>
        <taxon>Gammaproteobacteria</taxon>
        <taxon>Chromatiales</taxon>
        <taxon>Chromatiaceae</taxon>
        <taxon>Thiohalocapsa</taxon>
    </lineage>
</organism>
<dbReference type="Gene3D" id="3.40.50.300">
    <property type="entry name" value="P-loop containing nucleotide triphosphate hydrolases"/>
    <property type="match status" value="1"/>
</dbReference>
<name>A0ABS1CKS3_9GAMM</name>
<reference evidence="4 5" key="1">
    <citation type="journal article" date="2020" name="Microorganisms">
        <title>Osmotic Adaptation and Compatible Solute Biosynthesis of Phototrophic Bacteria as Revealed from Genome Analyses.</title>
        <authorList>
            <person name="Imhoff J.F."/>
            <person name="Rahn T."/>
            <person name="Kunzel S."/>
            <person name="Keller A."/>
            <person name="Neulinger S.C."/>
        </authorList>
    </citation>
    <scope>NUCLEOTIDE SEQUENCE [LARGE SCALE GENOMIC DNA]</scope>
    <source>
        <strain evidence="4 5">DSM 6210</strain>
    </source>
</reference>
<dbReference type="PANTHER" id="PTHR43158:SF2">
    <property type="entry name" value="SKFA PEPTIDE EXPORT ATP-BINDING PROTEIN SKFE"/>
    <property type="match status" value="1"/>
</dbReference>
<keyword evidence="5" id="KW-1185">Reference proteome</keyword>
<evidence type="ECO:0000313" key="4">
    <source>
        <dbReference type="EMBL" id="MBK1631931.1"/>
    </source>
</evidence>
<gene>
    <name evidence="4" type="ORF">CKO31_14540</name>
</gene>
<proteinExistence type="predicted"/>